<reference evidence="2 3" key="1">
    <citation type="submission" date="2023-01" db="EMBL/GenBank/DDBJ databases">
        <title>Analysis of 21 Apiospora genomes using comparative genomics revels a genus with tremendous synthesis potential of carbohydrate active enzymes and secondary metabolites.</title>
        <authorList>
            <person name="Sorensen T."/>
        </authorList>
    </citation>
    <scope>NUCLEOTIDE SEQUENCE [LARGE SCALE GENOMIC DNA]</scope>
    <source>
        <strain evidence="2 3">CBS 114990</strain>
    </source>
</reference>
<proteinExistence type="predicted"/>
<sequence>MADEDGSAYNGRIEALREKEYPMLKDDNIYLDHAGTTLYAKSLVDEFAVDMTTNLYGNPHSASSSSQSSTARIDDVRVQVLQLLNADPTEFDVVFVANATAGIKLVAEALRSAPGGFSFMYHQACHTSLVGVRQESRASSCVDTDTVQNLVDGAPLPE</sequence>
<keyword evidence="3" id="KW-1185">Reference proteome</keyword>
<evidence type="ECO:0000313" key="3">
    <source>
        <dbReference type="Proteomes" id="UP001433268"/>
    </source>
</evidence>
<dbReference type="Proteomes" id="UP001433268">
    <property type="component" value="Unassembled WGS sequence"/>
</dbReference>
<dbReference type="InterPro" id="IPR015424">
    <property type="entry name" value="PyrdxlP-dep_Trfase"/>
</dbReference>
<gene>
    <name evidence="2" type="ORF">PG997_005009</name>
</gene>
<evidence type="ECO:0000259" key="1">
    <source>
        <dbReference type="Pfam" id="PF00266"/>
    </source>
</evidence>
<evidence type="ECO:0000313" key="2">
    <source>
        <dbReference type="EMBL" id="KAK8090048.1"/>
    </source>
</evidence>
<accession>A0ABR1X3R0</accession>
<dbReference type="SUPFAM" id="SSF53383">
    <property type="entry name" value="PLP-dependent transferases"/>
    <property type="match status" value="1"/>
</dbReference>
<dbReference type="RefSeq" id="XP_066672942.1">
    <property type="nucleotide sequence ID" value="XM_066809324.1"/>
</dbReference>
<dbReference type="EMBL" id="JAQQWN010000004">
    <property type="protein sequence ID" value="KAK8090048.1"/>
    <property type="molecule type" value="Genomic_DNA"/>
</dbReference>
<dbReference type="PANTHER" id="PTHR14237">
    <property type="entry name" value="MOLYBDOPTERIN COFACTOR SULFURASE MOSC"/>
    <property type="match status" value="1"/>
</dbReference>
<protein>
    <submittedName>
        <fullName evidence="2">MOSC N-terminal beta barrel domain-containing protein</fullName>
    </submittedName>
</protein>
<dbReference type="InterPro" id="IPR000192">
    <property type="entry name" value="Aminotrans_V_dom"/>
</dbReference>
<dbReference type="GeneID" id="92042384"/>
<feature type="domain" description="Aminotransferase class V" evidence="1">
    <location>
        <begin position="29"/>
        <end position="130"/>
    </location>
</feature>
<name>A0ABR1X3R0_9PEZI</name>
<dbReference type="Gene3D" id="3.40.640.10">
    <property type="entry name" value="Type I PLP-dependent aspartate aminotransferase-like (Major domain)"/>
    <property type="match status" value="1"/>
</dbReference>
<dbReference type="Pfam" id="PF00266">
    <property type="entry name" value="Aminotran_5"/>
    <property type="match status" value="1"/>
</dbReference>
<comment type="caution">
    <text evidence="2">The sequence shown here is derived from an EMBL/GenBank/DDBJ whole genome shotgun (WGS) entry which is preliminary data.</text>
</comment>
<dbReference type="PANTHER" id="PTHR14237:SF80">
    <property type="entry name" value="MOLYBDENUM COFACTOR SULFURASE"/>
    <property type="match status" value="1"/>
</dbReference>
<dbReference type="InterPro" id="IPR015421">
    <property type="entry name" value="PyrdxlP-dep_Trfase_major"/>
</dbReference>
<organism evidence="2 3">
    <name type="scientific">Apiospora hydei</name>
    <dbReference type="NCBI Taxonomy" id="1337664"/>
    <lineage>
        <taxon>Eukaryota</taxon>
        <taxon>Fungi</taxon>
        <taxon>Dikarya</taxon>
        <taxon>Ascomycota</taxon>
        <taxon>Pezizomycotina</taxon>
        <taxon>Sordariomycetes</taxon>
        <taxon>Xylariomycetidae</taxon>
        <taxon>Amphisphaeriales</taxon>
        <taxon>Apiosporaceae</taxon>
        <taxon>Apiospora</taxon>
    </lineage>
</organism>